<sequence>MKSSNESSDLDGISCVANDSPNVLPSFPSPPVQFAEPELPTRAYQAGQRSLGGEGNASGLQQPQSFRNHHFDEQMDMARQPTREASPDMTNYNHSLALEDLAFSRTQNLERREHLFRGRNTDTSDAQEKNGISAMSSVTQPLPADGGIDVLEILMKLHDLMDEATAHAVLMYFVSAGYLLRHI</sequence>
<proteinExistence type="predicted"/>
<keyword evidence="2" id="KW-1185">Reference proteome</keyword>
<evidence type="ECO:0000313" key="2">
    <source>
        <dbReference type="Proteomes" id="UP001230649"/>
    </source>
</evidence>
<dbReference type="EMBL" id="JASBWS010000012">
    <property type="protein sequence ID" value="KAJ9113564.1"/>
    <property type="molecule type" value="Genomic_DNA"/>
</dbReference>
<dbReference type="Proteomes" id="UP001230649">
    <property type="component" value="Unassembled WGS sequence"/>
</dbReference>
<evidence type="ECO:0000313" key="1">
    <source>
        <dbReference type="EMBL" id="KAJ9113564.1"/>
    </source>
</evidence>
<comment type="caution">
    <text evidence="1">The sequence shown here is derived from an EMBL/GenBank/DDBJ whole genome shotgun (WGS) entry which is preliminary data.</text>
</comment>
<organism evidence="1 2">
    <name type="scientific">Naganishia adeliensis</name>
    <dbReference type="NCBI Taxonomy" id="92952"/>
    <lineage>
        <taxon>Eukaryota</taxon>
        <taxon>Fungi</taxon>
        <taxon>Dikarya</taxon>
        <taxon>Basidiomycota</taxon>
        <taxon>Agaricomycotina</taxon>
        <taxon>Tremellomycetes</taxon>
        <taxon>Filobasidiales</taxon>
        <taxon>Filobasidiaceae</taxon>
        <taxon>Naganishia</taxon>
    </lineage>
</organism>
<gene>
    <name evidence="1" type="ORF">QFC20_001915</name>
</gene>
<name>A0ACC2WQW9_9TREE</name>
<reference evidence="1" key="1">
    <citation type="submission" date="2023-04" db="EMBL/GenBank/DDBJ databases">
        <title>Draft Genome sequencing of Naganishia species isolated from polar environments using Oxford Nanopore Technology.</title>
        <authorList>
            <person name="Leo P."/>
            <person name="Venkateswaran K."/>
        </authorList>
    </citation>
    <scope>NUCLEOTIDE SEQUENCE</scope>
    <source>
        <strain evidence="1">MNA-CCFEE 5262</strain>
    </source>
</reference>
<accession>A0ACC2WQW9</accession>
<protein>
    <submittedName>
        <fullName evidence="1">Uncharacterized protein</fullName>
    </submittedName>
</protein>